<dbReference type="SUPFAM" id="SSF51971">
    <property type="entry name" value="Nucleotide-binding domain"/>
    <property type="match status" value="1"/>
</dbReference>
<protein>
    <submittedName>
        <fullName evidence="10">Glutamate synthase (NADPH/NADH) small chain</fullName>
    </submittedName>
</protein>
<evidence type="ECO:0000256" key="5">
    <source>
        <dbReference type="ARBA" id="ARBA00023002"/>
    </source>
</evidence>
<keyword evidence="4" id="KW-0521">NADP</keyword>
<dbReference type="SUPFAM" id="SSF46548">
    <property type="entry name" value="alpha-helical ferredoxin"/>
    <property type="match status" value="1"/>
</dbReference>
<dbReference type="Gene3D" id="3.40.50.720">
    <property type="entry name" value="NAD(P)-binding Rossmann-like Domain"/>
    <property type="match status" value="1"/>
</dbReference>
<evidence type="ECO:0000256" key="6">
    <source>
        <dbReference type="ARBA" id="ARBA00023004"/>
    </source>
</evidence>
<evidence type="ECO:0000313" key="10">
    <source>
        <dbReference type="EMBL" id="SFL02683.1"/>
    </source>
</evidence>
<comment type="cofactor">
    <cofactor evidence="1">
        <name>[4Fe-4S] cluster</name>
        <dbReference type="ChEBI" id="CHEBI:49883"/>
    </cofactor>
</comment>
<dbReference type="Gene3D" id="3.50.50.60">
    <property type="entry name" value="FAD/NAD(P)-binding domain"/>
    <property type="match status" value="1"/>
</dbReference>
<feature type="domain" description="FAD/NAD(P)-binding" evidence="8">
    <location>
        <begin position="149"/>
        <end position="456"/>
    </location>
</feature>
<keyword evidence="2" id="KW-0004">4Fe-4S</keyword>
<dbReference type="InterPro" id="IPR036188">
    <property type="entry name" value="FAD/NAD-bd_sf"/>
</dbReference>
<keyword evidence="6" id="KW-0408">Iron</keyword>
<keyword evidence="7" id="KW-0411">Iron-sulfur</keyword>
<dbReference type="PANTHER" id="PTHR42783">
    <property type="entry name" value="GLUTAMATE SYNTHASE [NADPH] SMALL CHAIN"/>
    <property type="match status" value="1"/>
</dbReference>
<dbReference type="Pfam" id="PF14691">
    <property type="entry name" value="Fer4_20"/>
    <property type="match status" value="1"/>
</dbReference>
<dbReference type="GO" id="GO:0051539">
    <property type="term" value="F:4 iron, 4 sulfur cluster binding"/>
    <property type="evidence" value="ECO:0007669"/>
    <property type="project" value="UniProtKB-KW"/>
</dbReference>
<evidence type="ECO:0000313" key="11">
    <source>
        <dbReference type="Proteomes" id="UP000199473"/>
    </source>
</evidence>
<dbReference type="InterPro" id="IPR028261">
    <property type="entry name" value="DPD_II"/>
</dbReference>
<sequence>MADRMLQFVRLDQRLPEKRKADLRREDFDEIYKAFDPEGAKTQASRCSQCGVPFCSVHCPLNNNIPDWLKLTAEGRLEEAYEVASATNTFPEICGRICPQDRLCEGNCVIEKDFGSVTIGSVEKYITDTAWENGWVKAPIPRRELAQSVGIIGAGPGGLAAAERLRMRGYQVHVYDRYDRVGGLMIYGIPNFKLEKEVVLRRWKQFEEGGIHFHLNVAVGKDITLAELREKHDAVLVATGVYKARDMAAPGIGLDGIVPALDYLTASNRAGLGEVVPAMESGALNASGKRVVVIGGGDTAMDCVRTAVRQGATSVTCLYRRDKANMPGSMREVHHAEEEGVTFEWLGAPEAFLGDGKVDGVRAHRMHLGLPDASGRQQVEPIPGSSFTMPADLVIMALGFDPEDLPKAFEEPALPVTRWGTLKVNHRTMMTDLPGVFAAGDIVRGASLVVWAIRDGRDAAEYMHNYIQQKTAALAVAAE</sequence>
<evidence type="ECO:0000256" key="3">
    <source>
        <dbReference type="ARBA" id="ARBA00022723"/>
    </source>
</evidence>
<keyword evidence="5" id="KW-0560">Oxidoreductase</keyword>
<dbReference type="Pfam" id="PF07992">
    <property type="entry name" value="Pyr_redox_2"/>
    <property type="match status" value="1"/>
</dbReference>
<dbReference type="InterPro" id="IPR006006">
    <property type="entry name" value="GltD-like"/>
</dbReference>
<dbReference type="Gene3D" id="1.10.1060.10">
    <property type="entry name" value="Alpha-helical ferredoxin"/>
    <property type="match status" value="1"/>
</dbReference>
<dbReference type="InterPro" id="IPR009051">
    <property type="entry name" value="Helical_ferredxn"/>
</dbReference>
<dbReference type="FunFam" id="3.50.50.60:FF:000041">
    <property type="entry name" value="Glutamate synthase, small subunit"/>
    <property type="match status" value="1"/>
</dbReference>
<dbReference type="PRINTS" id="PR00419">
    <property type="entry name" value="ADXRDTASE"/>
</dbReference>
<dbReference type="STRING" id="1123062.SAMN02745775_1155"/>
<dbReference type="InterPro" id="IPR023753">
    <property type="entry name" value="FAD/NAD-binding_dom"/>
</dbReference>
<organism evidence="10 11">
    <name type="scientific">Falsiroseomonas stagni DSM 19981</name>
    <dbReference type="NCBI Taxonomy" id="1123062"/>
    <lineage>
        <taxon>Bacteria</taxon>
        <taxon>Pseudomonadati</taxon>
        <taxon>Pseudomonadota</taxon>
        <taxon>Alphaproteobacteria</taxon>
        <taxon>Acetobacterales</taxon>
        <taxon>Roseomonadaceae</taxon>
        <taxon>Falsiroseomonas</taxon>
    </lineage>
</organism>
<evidence type="ECO:0000259" key="8">
    <source>
        <dbReference type="Pfam" id="PF07992"/>
    </source>
</evidence>
<evidence type="ECO:0000256" key="2">
    <source>
        <dbReference type="ARBA" id="ARBA00022485"/>
    </source>
</evidence>
<dbReference type="RefSeq" id="WP_092962740.1">
    <property type="nucleotide sequence ID" value="NZ_FOSQ01000015.1"/>
</dbReference>
<proteinExistence type="predicted"/>
<reference evidence="10 11" key="1">
    <citation type="submission" date="2016-10" db="EMBL/GenBank/DDBJ databases">
        <authorList>
            <person name="de Groot N.N."/>
        </authorList>
    </citation>
    <scope>NUCLEOTIDE SEQUENCE [LARGE SCALE GENOMIC DNA]</scope>
    <source>
        <strain evidence="10 11">DSM 19981</strain>
    </source>
</reference>
<dbReference type="EMBL" id="FOSQ01000015">
    <property type="protein sequence ID" value="SFL02683.1"/>
    <property type="molecule type" value="Genomic_DNA"/>
</dbReference>
<evidence type="ECO:0000256" key="7">
    <source>
        <dbReference type="ARBA" id="ARBA00023014"/>
    </source>
</evidence>
<dbReference type="GO" id="GO:0046872">
    <property type="term" value="F:metal ion binding"/>
    <property type="evidence" value="ECO:0007669"/>
    <property type="project" value="UniProtKB-KW"/>
</dbReference>
<dbReference type="PANTHER" id="PTHR42783:SF3">
    <property type="entry name" value="GLUTAMATE SYNTHASE [NADPH] SMALL CHAIN-RELATED"/>
    <property type="match status" value="1"/>
</dbReference>
<name>A0A1I4EBM9_9PROT</name>
<dbReference type="NCBIfam" id="TIGR01318">
    <property type="entry name" value="gltD_gamma_fam"/>
    <property type="match status" value="1"/>
</dbReference>
<dbReference type="OrthoDB" id="9803192at2"/>
<evidence type="ECO:0000259" key="9">
    <source>
        <dbReference type="Pfam" id="PF14691"/>
    </source>
</evidence>
<dbReference type="AlphaFoldDB" id="A0A1I4EBM9"/>
<dbReference type="Proteomes" id="UP000199473">
    <property type="component" value="Unassembled WGS sequence"/>
</dbReference>
<dbReference type="GO" id="GO:0016491">
    <property type="term" value="F:oxidoreductase activity"/>
    <property type="evidence" value="ECO:0007669"/>
    <property type="project" value="UniProtKB-KW"/>
</dbReference>
<evidence type="ECO:0000256" key="4">
    <source>
        <dbReference type="ARBA" id="ARBA00022857"/>
    </source>
</evidence>
<evidence type="ECO:0000256" key="1">
    <source>
        <dbReference type="ARBA" id="ARBA00001966"/>
    </source>
</evidence>
<keyword evidence="3" id="KW-0479">Metal-binding</keyword>
<accession>A0A1I4EBM9</accession>
<keyword evidence="11" id="KW-1185">Reference proteome</keyword>
<feature type="domain" description="Dihydroprymidine dehydrogenase" evidence="9">
    <location>
        <begin position="24"/>
        <end position="134"/>
    </location>
</feature>
<gene>
    <name evidence="10" type="ORF">SAMN02745775_1155</name>
</gene>